<reference evidence="5" key="1">
    <citation type="submission" date="2017-04" db="EMBL/GenBank/DDBJ databases">
        <authorList>
            <person name="Varghese N."/>
            <person name="Submissions S."/>
        </authorList>
    </citation>
    <scope>NUCLEOTIDE SEQUENCE [LARGE SCALE GENOMIC DNA]</scope>
    <source>
        <strain evidence="5">K3S</strain>
    </source>
</reference>
<dbReference type="Pfam" id="PF01501">
    <property type="entry name" value="Glyco_transf_8"/>
    <property type="match status" value="1"/>
</dbReference>
<evidence type="ECO:0000313" key="4">
    <source>
        <dbReference type="EMBL" id="SMF34678.1"/>
    </source>
</evidence>
<evidence type="ECO:0000313" key="5">
    <source>
        <dbReference type="Proteomes" id="UP000192906"/>
    </source>
</evidence>
<protein>
    <submittedName>
        <fullName evidence="4">Lipopolysaccharide biosynthesis protein, LPS:glycosyltransferase</fullName>
    </submittedName>
</protein>
<dbReference type="AlphaFoldDB" id="A0A1X7EIY9"/>
<dbReference type="Gene3D" id="3.90.550.10">
    <property type="entry name" value="Spore Coat Polysaccharide Biosynthesis Protein SpsA, Chain A"/>
    <property type="match status" value="1"/>
</dbReference>
<keyword evidence="3" id="KW-0479">Metal-binding</keyword>
<dbReference type="InterPro" id="IPR029044">
    <property type="entry name" value="Nucleotide-diphossugar_trans"/>
</dbReference>
<evidence type="ECO:0000256" key="2">
    <source>
        <dbReference type="ARBA" id="ARBA00022679"/>
    </source>
</evidence>
<dbReference type="GO" id="GO:0016757">
    <property type="term" value="F:glycosyltransferase activity"/>
    <property type="evidence" value="ECO:0007669"/>
    <property type="project" value="UniProtKB-KW"/>
</dbReference>
<gene>
    <name evidence="4" type="ORF">SAMN06295933_3031</name>
</gene>
<dbReference type="PANTHER" id="PTHR13778">
    <property type="entry name" value="GLYCOSYLTRANSFERASE 8 DOMAIN-CONTAINING PROTEIN"/>
    <property type="match status" value="1"/>
</dbReference>
<evidence type="ECO:0000256" key="1">
    <source>
        <dbReference type="ARBA" id="ARBA00022676"/>
    </source>
</evidence>
<evidence type="ECO:0000256" key="3">
    <source>
        <dbReference type="ARBA" id="ARBA00022723"/>
    </source>
</evidence>
<dbReference type="SUPFAM" id="SSF53448">
    <property type="entry name" value="Nucleotide-diphospho-sugar transferases"/>
    <property type="match status" value="1"/>
</dbReference>
<dbReference type="EMBL" id="FWZU01000005">
    <property type="protein sequence ID" value="SMF34678.1"/>
    <property type="molecule type" value="Genomic_DNA"/>
</dbReference>
<dbReference type="InterPro" id="IPR002495">
    <property type="entry name" value="Glyco_trans_8"/>
</dbReference>
<dbReference type="STRING" id="1519643.SAMN06295933_3031"/>
<sequence length="342" mass="40642">MIIPYFKNRHVPICFSADENYVPYLCVAIQSVIENTLDELNYDIVVLYEGLSFYHVKNIESLSSAKNISVRCYDVKEYMKAGLRGLFETKAYYTLATYYRFFIPDIFKKYKKVLYLDCDIIALQDVSVLLDIDLGDNFVGAVRDLGVVQQINTIDGWEKYFREDLKINNLENIFQAGVLIFNVVKFNDYNLLEKCVEKIHILPNPRVLDQCILNSVCEYRVHFLEPEWNVMWNLPFLAKDLKSELGGDVYEKYMEARRNPYILHYASFIKPWFEPDRELASFFWNYARRTPYYESILFLNLIHRKVPFRERFFNFKFLHQIYRILPNSLQGKLSEVKIAILK</sequence>
<keyword evidence="2 4" id="KW-0808">Transferase</keyword>
<accession>A0A1X7EIY9</accession>
<proteinExistence type="predicted"/>
<keyword evidence="5" id="KW-1185">Reference proteome</keyword>
<keyword evidence="1" id="KW-0328">Glycosyltransferase</keyword>
<name>A0A1X7EIY9_9BACT</name>
<dbReference type="OrthoDB" id="5446465at2"/>
<dbReference type="GO" id="GO:0046872">
    <property type="term" value="F:metal ion binding"/>
    <property type="evidence" value="ECO:0007669"/>
    <property type="project" value="UniProtKB-KW"/>
</dbReference>
<dbReference type="InterPro" id="IPR050748">
    <property type="entry name" value="Glycosyltrans_8_dom-fam"/>
</dbReference>
<dbReference type="Proteomes" id="UP000192906">
    <property type="component" value="Unassembled WGS sequence"/>
</dbReference>
<dbReference type="PANTHER" id="PTHR13778:SF47">
    <property type="entry name" value="LIPOPOLYSACCHARIDE 1,3-GALACTOSYLTRANSFERASE"/>
    <property type="match status" value="1"/>
</dbReference>
<dbReference type="RefSeq" id="WP_085103714.1">
    <property type="nucleotide sequence ID" value="NZ_FWZU01000005.1"/>
</dbReference>
<dbReference type="CDD" id="cd04194">
    <property type="entry name" value="GT8_A4GalT_like"/>
    <property type="match status" value="1"/>
</dbReference>
<organism evidence="4 5">
    <name type="scientific">Desulfovibrio gilichinskyi</name>
    <dbReference type="NCBI Taxonomy" id="1519643"/>
    <lineage>
        <taxon>Bacteria</taxon>
        <taxon>Pseudomonadati</taxon>
        <taxon>Thermodesulfobacteriota</taxon>
        <taxon>Desulfovibrionia</taxon>
        <taxon>Desulfovibrionales</taxon>
        <taxon>Desulfovibrionaceae</taxon>
        <taxon>Desulfovibrio</taxon>
    </lineage>
</organism>